<feature type="coiled-coil region" evidence="1">
    <location>
        <begin position="89"/>
        <end position="138"/>
    </location>
</feature>
<sequence>MTTPALLPLSGRRIPTLSPGASSFPHHRATLRLSEKFILLLILSAFITLCFGAFFFLPDNSKHKRFDLGLEDVLIILTRPKRESTPLDREEEESLRDKIRADHERALQEAKEKLRKSREELQAEIQTEKNKVMEELKKKDAGPKPLPPVPMPKVVGVSDGEPAEPDVKEKRDKIRELLLKAAWSQPDGPSLCRMQMVLSVVSLSIDTEPAPAYLPFSAPLPSFSSPCRTTTDFKRKGGISQFRASWPTLARLEASSPLLSSLSSVSFGRLLVGISLIRGS</sequence>
<evidence type="ECO:0000256" key="2">
    <source>
        <dbReference type="SAM" id="MobiDB-lite"/>
    </source>
</evidence>
<dbReference type="EMBL" id="JAAKFY010000018">
    <property type="protein sequence ID" value="KAF3843485.1"/>
    <property type="molecule type" value="Genomic_DNA"/>
</dbReference>
<evidence type="ECO:0000313" key="4">
    <source>
        <dbReference type="EMBL" id="KAF3843485.1"/>
    </source>
</evidence>
<keyword evidence="3" id="KW-1133">Transmembrane helix</keyword>
<evidence type="ECO:0000313" key="5">
    <source>
        <dbReference type="Proteomes" id="UP000518266"/>
    </source>
</evidence>
<keyword evidence="3" id="KW-0472">Membrane</keyword>
<feature type="region of interest" description="Disordered" evidence="2">
    <location>
        <begin position="139"/>
        <end position="168"/>
    </location>
</feature>
<comment type="caution">
    <text evidence="4">The sequence shown here is derived from an EMBL/GenBank/DDBJ whole genome shotgun (WGS) entry which is preliminary data.</text>
</comment>
<feature type="transmembrane region" description="Helical" evidence="3">
    <location>
        <begin position="37"/>
        <end position="57"/>
    </location>
</feature>
<name>A0A7J5Y240_DISMA</name>
<evidence type="ECO:0000256" key="3">
    <source>
        <dbReference type="SAM" id="Phobius"/>
    </source>
</evidence>
<dbReference type="Proteomes" id="UP000518266">
    <property type="component" value="Unassembled WGS sequence"/>
</dbReference>
<keyword evidence="5" id="KW-1185">Reference proteome</keyword>
<evidence type="ECO:0000256" key="1">
    <source>
        <dbReference type="SAM" id="Coils"/>
    </source>
</evidence>
<organism evidence="4 5">
    <name type="scientific">Dissostichus mawsoni</name>
    <name type="common">Antarctic cod</name>
    <dbReference type="NCBI Taxonomy" id="36200"/>
    <lineage>
        <taxon>Eukaryota</taxon>
        <taxon>Metazoa</taxon>
        <taxon>Chordata</taxon>
        <taxon>Craniata</taxon>
        <taxon>Vertebrata</taxon>
        <taxon>Euteleostomi</taxon>
        <taxon>Actinopterygii</taxon>
        <taxon>Neopterygii</taxon>
        <taxon>Teleostei</taxon>
        <taxon>Neoteleostei</taxon>
        <taxon>Acanthomorphata</taxon>
        <taxon>Eupercaria</taxon>
        <taxon>Perciformes</taxon>
        <taxon>Notothenioidei</taxon>
        <taxon>Nototheniidae</taxon>
        <taxon>Dissostichus</taxon>
    </lineage>
</organism>
<evidence type="ECO:0008006" key="6">
    <source>
        <dbReference type="Google" id="ProtNLM"/>
    </source>
</evidence>
<dbReference type="OrthoDB" id="8118055at2759"/>
<keyword evidence="1" id="KW-0175">Coiled coil</keyword>
<dbReference type="AlphaFoldDB" id="A0A7J5Y240"/>
<keyword evidence="3" id="KW-0812">Transmembrane</keyword>
<proteinExistence type="predicted"/>
<protein>
    <recommendedName>
        <fullName evidence="6">Mannosyl-oligosaccharide 1,2-alpha-mannosidase IB</fullName>
    </recommendedName>
</protein>
<reference evidence="4 5" key="1">
    <citation type="submission" date="2020-03" db="EMBL/GenBank/DDBJ databases">
        <title>Dissostichus mawsoni Genome sequencing and assembly.</title>
        <authorList>
            <person name="Park H."/>
        </authorList>
    </citation>
    <scope>NUCLEOTIDE SEQUENCE [LARGE SCALE GENOMIC DNA]</scope>
    <source>
        <strain evidence="4">DM0001</strain>
        <tissue evidence="4">Muscle</tissue>
    </source>
</reference>
<accession>A0A7J5Y240</accession>
<gene>
    <name evidence="4" type="ORF">F7725_002334</name>
</gene>